<evidence type="ECO:0000259" key="2">
    <source>
        <dbReference type="Pfam" id="PF00561"/>
    </source>
</evidence>
<dbReference type="Pfam" id="PF00561">
    <property type="entry name" value="Abhydrolase_1"/>
    <property type="match status" value="1"/>
</dbReference>
<feature type="compositionally biased region" description="Polar residues" evidence="1">
    <location>
        <begin position="176"/>
        <end position="200"/>
    </location>
</feature>
<protein>
    <submittedName>
        <fullName evidence="3">Alpha/beta hydrolase</fullName>
    </submittedName>
</protein>
<dbReference type="Gene3D" id="3.40.50.1820">
    <property type="entry name" value="alpha/beta hydrolase"/>
    <property type="match status" value="1"/>
</dbReference>
<dbReference type="InterPro" id="IPR029058">
    <property type="entry name" value="AB_hydrolase_fold"/>
</dbReference>
<evidence type="ECO:0000313" key="3">
    <source>
        <dbReference type="EMBL" id="MEJ8859258.1"/>
    </source>
</evidence>
<keyword evidence="3" id="KW-0378">Hydrolase</keyword>
<dbReference type="EMBL" id="JBBKZS010000025">
    <property type="protein sequence ID" value="MEJ8859258.1"/>
    <property type="molecule type" value="Genomic_DNA"/>
</dbReference>
<sequence length="200" mass="21835">MTIPTKPALEALGSDFTFPNQIDGMPQRLSDFQGLGIGSFVTNDGVKLAYWEAGEGRPLIFVPGWSGNGAHYFNLMYLLAKHYHVYVLDPRNQGLSQEVEYGSRIARFSMDLKEFGAHIGAGSADYVGHSMGAAILWSYIDLFGTAALRKVTFVDEPISIYSHDDSSETERLEAGGTTTSAERMVQPSQPEALSTSSSRT</sequence>
<dbReference type="InterPro" id="IPR000073">
    <property type="entry name" value="AB_hydrolase_1"/>
</dbReference>
<reference evidence="3 4" key="1">
    <citation type="submission" date="2024-03" db="EMBL/GenBank/DDBJ databases">
        <title>Novel species of the genus Variovorax.</title>
        <authorList>
            <person name="Liu Q."/>
            <person name="Xin Y.-H."/>
        </authorList>
    </citation>
    <scope>NUCLEOTIDE SEQUENCE [LARGE SCALE GENOMIC DNA]</scope>
    <source>
        <strain evidence="3 4">KACC 18901</strain>
    </source>
</reference>
<comment type="caution">
    <text evidence="3">The sequence shown here is derived from an EMBL/GenBank/DDBJ whole genome shotgun (WGS) entry which is preliminary data.</text>
</comment>
<keyword evidence="4" id="KW-1185">Reference proteome</keyword>
<accession>A0ABU8XHH2</accession>
<dbReference type="PANTHER" id="PTHR43194:SF2">
    <property type="entry name" value="PEROXISOMAL MEMBRANE PROTEIN LPX1"/>
    <property type="match status" value="1"/>
</dbReference>
<feature type="compositionally biased region" description="Basic and acidic residues" evidence="1">
    <location>
        <begin position="164"/>
        <end position="173"/>
    </location>
</feature>
<name>A0ABU8XHH2_9BURK</name>
<organism evidence="3 4">
    <name type="scientific">Variovorax robiniae</name>
    <dbReference type="NCBI Taxonomy" id="1836199"/>
    <lineage>
        <taxon>Bacteria</taxon>
        <taxon>Pseudomonadati</taxon>
        <taxon>Pseudomonadota</taxon>
        <taxon>Betaproteobacteria</taxon>
        <taxon>Burkholderiales</taxon>
        <taxon>Comamonadaceae</taxon>
        <taxon>Variovorax</taxon>
    </lineage>
</organism>
<feature type="region of interest" description="Disordered" evidence="1">
    <location>
        <begin position="164"/>
        <end position="200"/>
    </location>
</feature>
<dbReference type="SUPFAM" id="SSF53474">
    <property type="entry name" value="alpha/beta-Hydrolases"/>
    <property type="match status" value="1"/>
</dbReference>
<dbReference type="GO" id="GO:0016787">
    <property type="term" value="F:hydrolase activity"/>
    <property type="evidence" value="ECO:0007669"/>
    <property type="project" value="UniProtKB-KW"/>
</dbReference>
<proteinExistence type="predicted"/>
<dbReference type="RefSeq" id="WP_340339298.1">
    <property type="nucleotide sequence ID" value="NZ_JBBKZS010000025.1"/>
</dbReference>
<feature type="domain" description="AB hydrolase-1" evidence="2">
    <location>
        <begin position="58"/>
        <end position="173"/>
    </location>
</feature>
<evidence type="ECO:0000313" key="4">
    <source>
        <dbReference type="Proteomes" id="UP001367030"/>
    </source>
</evidence>
<dbReference type="Proteomes" id="UP001367030">
    <property type="component" value="Unassembled WGS sequence"/>
</dbReference>
<dbReference type="InterPro" id="IPR050228">
    <property type="entry name" value="Carboxylesterase_BioH"/>
</dbReference>
<dbReference type="PANTHER" id="PTHR43194">
    <property type="entry name" value="HYDROLASE ALPHA/BETA FOLD FAMILY"/>
    <property type="match status" value="1"/>
</dbReference>
<evidence type="ECO:0000256" key="1">
    <source>
        <dbReference type="SAM" id="MobiDB-lite"/>
    </source>
</evidence>
<gene>
    <name evidence="3" type="ORF">WKW79_32150</name>
</gene>